<name>A0A916QHP5_9LACO</name>
<protein>
    <submittedName>
        <fullName evidence="1">Uncharacterized protein</fullName>
    </submittedName>
</protein>
<organism evidence="1 2">
    <name type="scientific">Lactobacillus corticis</name>
    <dbReference type="NCBI Taxonomy" id="2201249"/>
    <lineage>
        <taxon>Bacteria</taxon>
        <taxon>Bacillati</taxon>
        <taxon>Bacillota</taxon>
        <taxon>Bacilli</taxon>
        <taxon>Lactobacillales</taxon>
        <taxon>Lactobacillaceae</taxon>
        <taxon>Lactobacillus</taxon>
    </lineage>
</organism>
<dbReference type="Proteomes" id="UP000677218">
    <property type="component" value="Unassembled WGS sequence"/>
</dbReference>
<keyword evidence="2" id="KW-1185">Reference proteome</keyword>
<evidence type="ECO:0000313" key="1">
    <source>
        <dbReference type="EMBL" id="GFZ26453.1"/>
    </source>
</evidence>
<reference evidence="1" key="1">
    <citation type="submission" date="2020-08" db="EMBL/GenBank/DDBJ databases">
        <title>Taxonomic study for Lactobacillus species isolated from hardwood bark.</title>
        <authorList>
            <person name="Tohno M."/>
            <person name="Tanizawa Y."/>
        </authorList>
    </citation>
    <scope>NUCLEOTIDE SEQUENCE</scope>
    <source>
        <strain evidence="1">B40</strain>
    </source>
</reference>
<accession>A0A916QHP5</accession>
<evidence type="ECO:0000313" key="2">
    <source>
        <dbReference type="Proteomes" id="UP000677218"/>
    </source>
</evidence>
<dbReference type="EMBL" id="BMAY01000002">
    <property type="protein sequence ID" value="GFZ26453.1"/>
    <property type="molecule type" value="Genomic_DNA"/>
</dbReference>
<comment type="caution">
    <text evidence="1">The sequence shown here is derived from an EMBL/GenBank/DDBJ whole genome shotgun (WGS) entry which is preliminary data.</text>
</comment>
<proteinExistence type="predicted"/>
<dbReference type="AlphaFoldDB" id="A0A916QHP5"/>
<sequence>MTLHECQKFGHNYCSFRKNRYDLSLGGFALFEIEADQFLVKKILIKINLFFSSFS</sequence>
<gene>
    <name evidence="1" type="ORF">LCB40_03330</name>
</gene>